<dbReference type="Pfam" id="PF00535">
    <property type="entry name" value="Glycos_transf_2"/>
    <property type="match status" value="1"/>
</dbReference>
<dbReference type="SUPFAM" id="SSF53448">
    <property type="entry name" value="Nucleotide-diphospho-sugar transferases"/>
    <property type="match status" value="1"/>
</dbReference>
<dbReference type="Proteomes" id="UP000281955">
    <property type="component" value="Unassembled WGS sequence"/>
</dbReference>
<name>A0A420XTY2_9ACTN</name>
<organism evidence="5 6">
    <name type="scientific">Motilibacter peucedani</name>
    <dbReference type="NCBI Taxonomy" id="598650"/>
    <lineage>
        <taxon>Bacteria</taxon>
        <taxon>Bacillati</taxon>
        <taxon>Actinomycetota</taxon>
        <taxon>Actinomycetes</taxon>
        <taxon>Motilibacterales</taxon>
        <taxon>Motilibacteraceae</taxon>
        <taxon>Motilibacter</taxon>
    </lineage>
</organism>
<dbReference type="Gene3D" id="3.90.550.10">
    <property type="entry name" value="Spore Coat Polysaccharide Biosynthesis Protein SpsA, Chain A"/>
    <property type="match status" value="1"/>
</dbReference>
<evidence type="ECO:0000259" key="4">
    <source>
        <dbReference type="Pfam" id="PF00535"/>
    </source>
</evidence>
<keyword evidence="6" id="KW-1185">Reference proteome</keyword>
<evidence type="ECO:0000313" key="5">
    <source>
        <dbReference type="EMBL" id="RKS80303.1"/>
    </source>
</evidence>
<evidence type="ECO:0000256" key="1">
    <source>
        <dbReference type="ARBA" id="ARBA00006739"/>
    </source>
</evidence>
<dbReference type="InParanoid" id="A0A420XTY2"/>
<sequence length="321" mass="34553">MSLHAGGPAPTSGERPRVSVLLPVYNAGEFLAPAVESVLQQQDVELELLALDDGSTDGSGDYLDRLDDPRVTVVHQPNAGLVATLQRGLQLASHPLVARMDADDLSRPGRLRRQAEALLADPALAAVACCFATVDDGGRRLRETHLYGDPALLRRQLYFRNVLPHGAVMMRKELALAVGGYREVGPAEDYDLWCRLSDVASIGALPEVLYDHRSNPGGVSQTGRERQLQSLASLRAQLHARSPLRLPGPLAVAREGSRLVDQQPRCPDLAASYAFDCVGLAVTLARRHRWLQAARAALGAAAFGAARPRALHGAWQLARSG</sequence>
<dbReference type="OrthoDB" id="4529776at2"/>
<accession>A0A420XTY2</accession>
<feature type="domain" description="Glycosyltransferase 2-like" evidence="4">
    <location>
        <begin position="19"/>
        <end position="173"/>
    </location>
</feature>
<comment type="caution">
    <text evidence="5">The sequence shown here is derived from an EMBL/GenBank/DDBJ whole genome shotgun (WGS) entry which is preliminary data.</text>
</comment>
<gene>
    <name evidence="5" type="ORF">CLV35_0730</name>
</gene>
<dbReference type="PANTHER" id="PTHR43685:SF5">
    <property type="entry name" value="GLYCOSYLTRANSFERASE EPSE-RELATED"/>
    <property type="match status" value="1"/>
</dbReference>
<dbReference type="InterPro" id="IPR029044">
    <property type="entry name" value="Nucleotide-diphossugar_trans"/>
</dbReference>
<dbReference type="GO" id="GO:0016757">
    <property type="term" value="F:glycosyltransferase activity"/>
    <property type="evidence" value="ECO:0007669"/>
    <property type="project" value="UniProtKB-KW"/>
</dbReference>
<keyword evidence="2" id="KW-0328">Glycosyltransferase</keyword>
<keyword evidence="3 5" id="KW-0808">Transferase</keyword>
<dbReference type="EMBL" id="RBWV01000009">
    <property type="protein sequence ID" value="RKS80303.1"/>
    <property type="molecule type" value="Genomic_DNA"/>
</dbReference>
<dbReference type="InterPro" id="IPR001173">
    <property type="entry name" value="Glyco_trans_2-like"/>
</dbReference>
<reference evidence="5 6" key="1">
    <citation type="submission" date="2018-10" db="EMBL/GenBank/DDBJ databases">
        <title>Genomic Encyclopedia of Archaeal and Bacterial Type Strains, Phase II (KMG-II): from individual species to whole genera.</title>
        <authorList>
            <person name="Goeker M."/>
        </authorList>
    </citation>
    <scope>NUCLEOTIDE SEQUENCE [LARGE SCALE GENOMIC DNA]</scope>
    <source>
        <strain evidence="5 6">RP-AC37</strain>
    </source>
</reference>
<evidence type="ECO:0000256" key="3">
    <source>
        <dbReference type="ARBA" id="ARBA00022679"/>
    </source>
</evidence>
<evidence type="ECO:0000256" key="2">
    <source>
        <dbReference type="ARBA" id="ARBA00022676"/>
    </source>
</evidence>
<dbReference type="RefSeq" id="WP_121192008.1">
    <property type="nucleotide sequence ID" value="NZ_RBWV01000009.1"/>
</dbReference>
<protein>
    <submittedName>
        <fullName evidence="5">Glycosyltransferase involved in cell wall biosynthesis</fullName>
    </submittedName>
</protein>
<proteinExistence type="inferred from homology"/>
<dbReference type="InterPro" id="IPR050834">
    <property type="entry name" value="Glycosyltransf_2"/>
</dbReference>
<dbReference type="PANTHER" id="PTHR43685">
    <property type="entry name" value="GLYCOSYLTRANSFERASE"/>
    <property type="match status" value="1"/>
</dbReference>
<evidence type="ECO:0000313" key="6">
    <source>
        <dbReference type="Proteomes" id="UP000281955"/>
    </source>
</evidence>
<dbReference type="AlphaFoldDB" id="A0A420XTY2"/>
<comment type="similarity">
    <text evidence="1">Belongs to the glycosyltransferase 2 family.</text>
</comment>